<name>T1GU26_MEGSC</name>
<accession>T1GU26</accession>
<dbReference type="OMA" id="YQPRARE"/>
<evidence type="ECO:0000313" key="1">
    <source>
        <dbReference type="EnsemblMetazoa" id="MESCA007227-PA"/>
    </source>
</evidence>
<protein>
    <submittedName>
        <fullName evidence="1">Uncharacterized protein</fullName>
    </submittedName>
</protein>
<dbReference type="EMBL" id="CAQQ02392579">
    <property type="status" value="NOT_ANNOTATED_CDS"/>
    <property type="molecule type" value="Genomic_DNA"/>
</dbReference>
<keyword evidence="2" id="KW-1185">Reference proteome</keyword>
<dbReference type="Proteomes" id="UP000015102">
    <property type="component" value="Unassembled WGS sequence"/>
</dbReference>
<reference evidence="1" key="2">
    <citation type="submission" date="2015-06" db="UniProtKB">
        <authorList>
            <consortium name="EnsemblMetazoa"/>
        </authorList>
    </citation>
    <scope>IDENTIFICATION</scope>
</reference>
<evidence type="ECO:0000313" key="2">
    <source>
        <dbReference type="Proteomes" id="UP000015102"/>
    </source>
</evidence>
<sequence length="187" mass="21595">MQRYPEVKGLVLDATFDDLLYLALPQMPQSLNGIVRIAIRDYCNLHNEDLIKSYKGPVSLIRRVHDEIIASEQRIETNRGNFLLLSLLKTRFPNIFQSRQIGYGKMLLSKPLETAAPQLEIDNLVKLTSYVAEFGSGYPLNIGENFTDEERNDMAEFLIRRHFRDFKSDHCSPLPGEYFNVPWDISN</sequence>
<dbReference type="HOGENOM" id="CLU_040705_0_0_1"/>
<dbReference type="EnsemblMetazoa" id="MESCA007227-RA">
    <property type="protein sequence ID" value="MESCA007227-PA"/>
    <property type="gene ID" value="MESCA007227"/>
</dbReference>
<dbReference type="AlphaFoldDB" id="T1GU26"/>
<reference evidence="2" key="1">
    <citation type="submission" date="2013-02" db="EMBL/GenBank/DDBJ databases">
        <authorList>
            <person name="Hughes D."/>
        </authorList>
    </citation>
    <scope>NUCLEOTIDE SEQUENCE</scope>
    <source>
        <strain>Durham</strain>
        <strain evidence="2">NC isolate 2 -- Noor lab</strain>
    </source>
</reference>
<organism evidence="1 2">
    <name type="scientific">Megaselia scalaris</name>
    <name type="common">Humpbacked fly</name>
    <name type="synonym">Phora scalaris</name>
    <dbReference type="NCBI Taxonomy" id="36166"/>
    <lineage>
        <taxon>Eukaryota</taxon>
        <taxon>Metazoa</taxon>
        <taxon>Ecdysozoa</taxon>
        <taxon>Arthropoda</taxon>
        <taxon>Hexapoda</taxon>
        <taxon>Insecta</taxon>
        <taxon>Pterygota</taxon>
        <taxon>Neoptera</taxon>
        <taxon>Endopterygota</taxon>
        <taxon>Diptera</taxon>
        <taxon>Brachycera</taxon>
        <taxon>Muscomorpha</taxon>
        <taxon>Platypezoidea</taxon>
        <taxon>Phoridae</taxon>
        <taxon>Megaseliini</taxon>
        <taxon>Megaselia</taxon>
    </lineage>
</organism>
<proteinExistence type="predicted"/>
<dbReference type="STRING" id="36166.T1GU26"/>